<dbReference type="InterPro" id="IPR005318">
    <property type="entry name" value="OM_porin_bac"/>
</dbReference>
<dbReference type="Pfam" id="PF03573">
    <property type="entry name" value="OprD"/>
    <property type="match status" value="1"/>
</dbReference>
<keyword evidence="2" id="KW-0813">Transport</keyword>
<dbReference type="Proteomes" id="UP000037931">
    <property type="component" value="Unassembled WGS sequence"/>
</dbReference>
<evidence type="ECO:0000256" key="4">
    <source>
        <dbReference type="SAM" id="SignalP"/>
    </source>
</evidence>
<sequence length="438" mass="47528" precursor="true">MNISSSVRCLALAAGGSLLGLPAYADLLSDSHAKLSMRNFYFNSDNRDGTAKPSKTEDWAQGFLLDFRSGYTDGLIGFGVDATAMMGITLDSGRGRHNGSSMIPSDGERAAHQWGSAGVTAKMRLSQSELRVGQLMPKVPVLVASDGRLLPQTFQGVQLQSRELDNLTFIGGALNRARGRASTDLTGMAVSGGTRESDRFYFAGADYRATDSLLLQYYMGQLQDYYQQHFAGLNHTLSLNDYGSLTTDLRYFRTGSQGANGSASGRRQGYKVGGYTAEGDGEIDSDLWSAAFTYRLRGHALALGYQSVSQGSNFVQLNQGSIDKGAGGSSLYLWTDKMLLSFTRAGERTGFAQYGYDFAELGVPGLQASVMYLKGDNIQTASGVDQSEWERDFSLEYVIQSGTFKGLGIVWRNGEAHSEATRNGDQNRLIINYTLALF</sequence>
<dbReference type="PANTHER" id="PTHR34596:SF2">
    <property type="entry name" value="CHITOPORIN"/>
    <property type="match status" value="1"/>
</dbReference>
<dbReference type="GO" id="GO:0016020">
    <property type="term" value="C:membrane"/>
    <property type="evidence" value="ECO:0007669"/>
    <property type="project" value="InterPro"/>
</dbReference>
<evidence type="ECO:0000313" key="5">
    <source>
        <dbReference type="EMBL" id="KPA92075.1"/>
    </source>
</evidence>
<comment type="caution">
    <text evidence="5">The sequence shown here is derived from an EMBL/GenBank/DDBJ whole genome shotgun (WGS) entry which is preliminary data.</text>
</comment>
<feature type="signal peptide" evidence="4">
    <location>
        <begin position="1"/>
        <end position="25"/>
    </location>
</feature>
<evidence type="ECO:0000313" key="6">
    <source>
        <dbReference type="Proteomes" id="UP000037931"/>
    </source>
</evidence>
<evidence type="ECO:0000256" key="2">
    <source>
        <dbReference type="ARBA" id="ARBA00022448"/>
    </source>
</evidence>
<dbReference type="Gene3D" id="2.40.160.10">
    <property type="entry name" value="Porin"/>
    <property type="match status" value="1"/>
</dbReference>
<keyword evidence="6" id="KW-1185">Reference proteome</keyword>
<reference evidence="5 6" key="1">
    <citation type="journal article" date="2015" name="PLoS ONE">
        <title>Rice-Infecting Pseudomonas Genomes Are Highly Accessorized and Harbor Multiple Putative Virulence Mechanisms to Cause Sheath Brown Rot.</title>
        <authorList>
            <person name="Quibod I.L."/>
            <person name="Grande G."/>
            <person name="Oreiro E.G."/>
            <person name="Borja F.N."/>
            <person name="Dossa G.S."/>
            <person name="Mauleon R."/>
            <person name="Cruz C.V."/>
            <person name="Oliva R."/>
        </authorList>
    </citation>
    <scope>NUCLEOTIDE SEQUENCE [LARGE SCALE GENOMIC DNA]</scope>
    <source>
        <strain evidence="5 6">IRRI 6609</strain>
    </source>
</reference>
<feature type="chain" id="PRO_5005836329" evidence="4">
    <location>
        <begin position="26"/>
        <end position="438"/>
    </location>
</feature>
<dbReference type="AlphaFoldDB" id="A0A0M9GIZ6"/>
<accession>A0A0M9GIZ6</accession>
<comment type="similarity">
    <text evidence="1">Belongs to the outer membrane porin (Opr) (TC 1.B.25) family.</text>
</comment>
<name>A0A0M9GIZ6_9PSED</name>
<proteinExistence type="inferred from homology"/>
<evidence type="ECO:0000256" key="3">
    <source>
        <dbReference type="ARBA" id="ARBA00022729"/>
    </source>
</evidence>
<dbReference type="GO" id="GO:0015288">
    <property type="term" value="F:porin activity"/>
    <property type="evidence" value="ECO:0007669"/>
    <property type="project" value="TreeGrafter"/>
</dbReference>
<organism evidence="5 6">
    <name type="scientific">Pseudomonas asplenii</name>
    <dbReference type="NCBI Taxonomy" id="53407"/>
    <lineage>
        <taxon>Bacteria</taxon>
        <taxon>Pseudomonadati</taxon>
        <taxon>Pseudomonadota</taxon>
        <taxon>Gammaproteobacteria</taxon>
        <taxon>Pseudomonadales</taxon>
        <taxon>Pseudomonadaceae</taxon>
        <taxon>Pseudomonas</taxon>
    </lineage>
</organism>
<protein>
    <submittedName>
        <fullName evidence="5">Outer membrane porin, OprD family</fullName>
    </submittedName>
</protein>
<dbReference type="InterPro" id="IPR023614">
    <property type="entry name" value="Porin_dom_sf"/>
</dbReference>
<evidence type="ECO:0000256" key="1">
    <source>
        <dbReference type="ARBA" id="ARBA00009075"/>
    </source>
</evidence>
<keyword evidence="3 4" id="KW-0732">Signal</keyword>
<dbReference type="PATRIC" id="fig|50340.43.peg.4816"/>
<dbReference type="PANTHER" id="PTHR34596">
    <property type="entry name" value="CHITOPORIN"/>
    <property type="match status" value="1"/>
</dbReference>
<dbReference type="STRING" id="50340.PF66_01659"/>
<gene>
    <name evidence="5" type="ORF">PF66_01659</name>
</gene>
<dbReference type="EMBL" id="JSYZ01000004">
    <property type="protein sequence ID" value="KPA92075.1"/>
    <property type="molecule type" value="Genomic_DNA"/>
</dbReference>